<dbReference type="EMBL" id="DWYW01000049">
    <property type="protein sequence ID" value="HJA89656.1"/>
    <property type="molecule type" value="Genomic_DNA"/>
</dbReference>
<gene>
    <name evidence="1" type="ORF">H9948_02590</name>
</gene>
<dbReference type="Proteomes" id="UP000886856">
    <property type="component" value="Unassembled WGS sequence"/>
</dbReference>
<sequence>MKNSYTTTLNTRPFLYQETRQVVELLIKGLTKEEVLTTVLEDNLFLLKSEDRIKKFANEILKRVSQLDPFLQQAFLESDSQTAKAILLYAILKKDRLFYEWMREVVRDKFLVLDPILTKKETILFLDRKGEQSEKVYNWTDATKSRLSNAYHQAIEDAGLLQRSNNEERLHHLMIAPNVLTYLKAEKEQHIIDVLLGE</sequence>
<dbReference type="InterPro" id="IPR014948">
    <property type="entry name" value="BrxA"/>
</dbReference>
<dbReference type="AlphaFoldDB" id="A0A9D2KY42"/>
<name>A0A9D2KY42_9LACT</name>
<comment type="caution">
    <text evidence="1">The sequence shown here is derived from an EMBL/GenBank/DDBJ whole genome shotgun (WGS) entry which is preliminary data.</text>
</comment>
<protein>
    <submittedName>
        <fullName evidence="1">DUF1819 family protein</fullName>
    </submittedName>
</protein>
<evidence type="ECO:0000313" key="1">
    <source>
        <dbReference type="EMBL" id="HJA89656.1"/>
    </source>
</evidence>
<proteinExistence type="predicted"/>
<evidence type="ECO:0000313" key="2">
    <source>
        <dbReference type="Proteomes" id="UP000886856"/>
    </source>
</evidence>
<dbReference type="InterPro" id="IPR023137">
    <property type="entry name" value="BrxA_sf"/>
</dbReference>
<reference evidence="1" key="2">
    <citation type="submission" date="2021-04" db="EMBL/GenBank/DDBJ databases">
        <authorList>
            <person name="Gilroy R."/>
        </authorList>
    </citation>
    <scope>NUCLEOTIDE SEQUENCE</scope>
    <source>
        <strain evidence="1">CHK171-505</strain>
    </source>
</reference>
<accession>A0A9D2KY42</accession>
<dbReference type="Gene3D" id="1.10.3540.10">
    <property type="entry name" value="uncharacterized protein from magnetospirillum magneticum domain"/>
    <property type="match status" value="1"/>
</dbReference>
<organism evidence="1 2">
    <name type="scientific">Candidatus Jeotgalibaca merdavium</name>
    <dbReference type="NCBI Taxonomy" id="2838627"/>
    <lineage>
        <taxon>Bacteria</taxon>
        <taxon>Bacillati</taxon>
        <taxon>Bacillota</taxon>
        <taxon>Bacilli</taxon>
        <taxon>Lactobacillales</taxon>
        <taxon>Carnobacteriaceae</taxon>
        <taxon>Jeotgalibaca</taxon>
    </lineage>
</organism>
<dbReference type="Pfam" id="PF08849">
    <property type="entry name" value="BrxA"/>
    <property type="match status" value="1"/>
</dbReference>
<reference evidence="1" key="1">
    <citation type="journal article" date="2021" name="PeerJ">
        <title>Extensive microbial diversity within the chicken gut microbiome revealed by metagenomics and culture.</title>
        <authorList>
            <person name="Gilroy R."/>
            <person name="Ravi A."/>
            <person name="Getino M."/>
            <person name="Pursley I."/>
            <person name="Horton D.L."/>
            <person name="Alikhan N.F."/>
            <person name="Baker D."/>
            <person name="Gharbi K."/>
            <person name="Hall N."/>
            <person name="Watson M."/>
            <person name="Adriaenssens E.M."/>
            <person name="Foster-Nyarko E."/>
            <person name="Jarju S."/>
            <person name="Secka A."/>
            <person name="Antonio M."/>
            <person name="Oren A."/>
            <person name="Chaudhuri R.R."/>
            <person name="La Ragione R."/>
            <person name="Hildebrand F."/>
            <person name="Pallen M.J."/>
        </authorList>
    </citation>
    <scope>NUCLEOTIDE SEQUENCE</scope>
    <source>
        <strain evidence="1">CHK171-505</strain>
    </source>
</reference>